<gene>
    <name evidence="1" type="ORF">NATSA_04350</name>
</gene>
<sequence>MKRKRRHFSPDFKATVAIEALKERQSVNQLAEKYELHPNQITTWKKEFVDNADKAFSDEKANAEQKDREKQMEELYKQIGQMKVETDWLKKKLL</sequence>
<dbReference type="GO" id="GO:0004803">
    <property type="term" value="F:transposase activity"/>
    <property type="evidence" value="ECO:0007669"/>
    <property type="project" value="InterPro"/>
</dbReference>
<dbReference type="Proteomes" id="UP000673975">
    <property type="component" value="Unassembled WGS sequence"/>
</dbReference>
<accession>A0A8J7S821</accession>
<evidence type="ECO:0000313" key="2">
    <source>
        <dbReference type="Proteomes" id="UP000673975"/>
    </source>
</evidence>
<dbReference type="SUPFAM" id="SSF46689">
    <property type="entry name" value="Homeodomain-like"/>
    <property type="match status" value="1"/>
</dbReference>
<evidence type="ECO:0000313" key="1">
    <source>
        <dbReference type="EMBL" id="MBP3191891.1"/>
    </source>
</evidence>
<dbReference type="GO" id="GO:0003677">
    <property type="term" value="F:DNA binding"/>
    <property type="evidence" value="ECO:0007669"/>
    <property type="project" value="InterPro"/>
</dbReference>
<dbReference type="InterPro" id="IPR036388">
    <property type="entry name" value="WH-like_DNA-bd_sf"/>
</dbReference>
<dbReference type="InterPro" id="IPR002514">
    <property type="entry name" value="Transposase_8"/>
</dbReference>
<dbReference type="Gene3D" id="1.10.10.10">
    <property type="entry name" value="Winged helix-like DNA-binding domain superfamily/Winged helix DNA-binding domain"/>
    <property type="match status" value="1"/>
</dbReference>
<dbReference type="InterPro" id="IPR009057">
    <property type="entry name" value="Homeodomain-like_sf"/>
</dbReference>
<comment type="caution">
    <text evidence="1">The sequence shown here is derived from an EMBL/GenBank/DDBJ whole genome shotgun (WGS) entry which is preliminary data.</text>
</comment>
<dbReference type="GO" id="GO:0006313">
    <property type="term" value="P:DNA transposition"/>
    <property type="evidence" value="ECO:0007669"/>
    <property type="project" value="InterPro"/>
</dbReference>
<reference evidence="1" key="1">
    <citation type="submission" date="2021-02" db="EMBL/GenBank/DDBJ databases">
        <title>Natronogracilivirga saccharolytica gen. nov. sp. nov. a new anaerobic, haloalkiliphilic carbohydrate-fermenting bacterium from soda lake and proposing of Cyclonatronumiaceae fam. nov. in the phylum Balneolaeota.</title>
        <authorList>
            <person name="Zhilina T.N."/>
            <person name="Sorokin D.Y."/>
            <person name="Zavarzina D.G."/>
            <person name="Toshchakov S.V."/>
            <person name="Kublanov I.V."/>
        </authorList>
    </citation>
    <scope>NUCLEOTIDE SEQUENCE</scope>
    <source>
        <strain evidence="1">Z-1702</strain>
    </source>
</reference>
<dbReference type="EMBL" id="JAFIDN010000002">
    <property type="protein sequence ID" value="MBP3191891.1"/>
    <property type="molecule type" value="Genomic_DNA"/>
</dbReference>
<organism evidence="1 2">
    <name type="scientific">Natronogracilivirga saccharolytica</name>
    <dbReference type="NCBI Taxonomy" id="2812953"/>
    <lineage>
        <taxon>Bacteria</taxon>
        <taxon>Pseudomonadati</taxon>
        <taxon>Balneolota</taxon>
        <taxon>Balneolia</taxon>
        <taxon>Balneolales</taxon>
        <taxon>Cyclonatronaceae</taxon>
        <taxon>Natronogracilivirga</taxon>
    </lineage>
</organism>
<dbReference type="Pfam" id="PF01527">
    <property type="entry name" value="HTH_Tnp_1"/>
    <property type="match status" value="1"/>
</dbReference>
<name>A0A8J7S821_9BACT</name>
<dbReference type="RefSeq" id="WP_210510746.1">
    <property type="nucleotide sequence ID" value="NZ_JAFIDN010000002.1"/>
</dbReference>
<dbReference type="AlphaFoldDB" id="A0A8J7S821"/>
<keyword evidence="2" id="KW-1185">Reference proteome</keyword>
<protein>
    <submittedName>
        <fullName evidence="1">Transposase</fullName>
    </submittedName>
</protein>
<proteinExistence type="predicted"/>